<reference evidence="1 2" key="1">
    <citation type="submission" date="2020-07" db="EMBL/GenBank/DDBJ databases">
        <title>Fungal Genomes of the International Space Station.</title>
        <authorList>
            <person name="Seuylemezian A."/>
            <person name="Singh N.K."/>
            <person name="Wood J."/>
            <person name="Venkateswaran K."/>
        </authorList>
    </citation>
    <scope>NUCLEOTIDE SEQUENCE [LARGE SCALE GENOMIC DNA]</scope>
    <source>
        <strain evidence="1 2">PL-B2</strain>
    </source>
</reference>
<gene>
    <name evidence="1" type="ORF">H0185_04535</name>
</gene>
<name>A0ABS7K1E2_9BACI</name>
<organism evidence="1 2">
    <name type="scientific">Mesobacillus maritimus</name>
    <dbReference type="NCBI Taxonomy" id="1643336"/>
    <lineage>
        <taxon>Bacteria</taxon>
        <taxon>Bacillati</taxon>
        <taxon>Bacillota</taxon>
        <taxon>Bacilli</taxon>
        <taxon>Bacillales</taxon>
        <taxon>Bacillaceae</taxon>
        <taxon>Mesobacillus</taxon>
    </lineage>
</organism>
<protein>
    <submittedName>
        <fullName evidence="1">DUF3231 family protein</fullName>
    </submittedName>
</protein>
<dbReference type="InterPro" id="IPR021617">
    <property type="entry name" value="DUF3231"/>
</dbReference>
<dbReference type="EMBL" id="JACWFH010000007">
    <property type="protein sequence ID" value="MBY0096070.1"/>
    <property type="molecule type" value="Genomic_DNA"/>
</dbReference>
<dbReference type="Proteomes" id="UP000769780">
    <property type="component" value="Unassembled WGS sequence"/>
</dbReference>
<accession>A0ABS7K1E2</accession>
<comment type="caution">
    <text evidence="1">The sequence shown here is derived from an EMBL/GenBank/DDBJ whole genome shotgun (WGS) entry which is preliminary data.</text>
</comment>
<evidence type="ECO:0000313" key="1">
    <source>
        <dbReference type="EMBL" id="MBY0096070.1"/>
    </source>
</evidence>
<evidence type="ECO:0000313" key="2">
    <source>
        <dbReference type="Proteomes" id="UP000769780"/>
    </source>
</evidence>
<keyword evidence="2" id="KW-1185">Reference proteome</keyword>
<dbReference type="Pfam" id="PF11553">
    <property type="entry name" value="DUF3231"/>
    <property type="match status" value="1"/>
</dbReference>
<proteinExistence type="predicted"/>
<sequence length="167" mass="18966">MGILSGEPKEEPLHAGEVYHLWTHLLETKTLLVTLQVLKSHTGDEDLKTFIDEFTQDCIQEEEEQVEELLKENGLRLPPAPPDRPKVNLEDIPAGARFNDPEVAALIGKELIAGKMICSYVSSIAIREDVGKMFNEYYTNRVEQQDKLLKMNKEKGWLIPPPLNTKN</sequence>
<dbReference type="InterPro" id="IPR012347">
    <property type="entry name" value="Ferritin-like"/>
</dbReference>
<dbReference type="Gene3D" id="1.20.1260.10">
    <property type="match status" value="1"/>
</dbReference>
<dbReference type="RefSeq" id="WP_221871607.1">
    <property type="nucleotide sequence ID" value="NZ_JACWFH010000007.1"/>
</dbReference>